<evidence type="ECO:0000313" key="10">
    <source>
        <dbReference type="EMBL" id="CAL0331089.1"/>
    </source>
</evidence>
<accession>A0AAV1YBZ6</accession>
<evidence type="ECO:0000256" key="6">
    <source>
        <dbReference type="ARBA" id="ARBA00033335"/>
    </source>
</evidence>
<keyword evidence="11" id="KW-1185">Reference proteome</keyword>
<evidence type="ECO:0000256" key="7">
    <source>
        <dbReference type="ARBA" id="ARBA00033417"/>
    </source>
</evidence>
<dbReference type="EMBL" id="CAXHTB010000023">
    <property type="protein sequence ID" value="CAL0331089.1"/>
    <property type="molecule type" value="Genomic_DNA"/>
</dbReference>
<feature type="region of interest" description="Disordered" evidence="9">
    <location>
        <begin position="46"/>
        <end position="76"/>
    </location>
</feature>
<dbReference type="Proteomes" id="UP001497480">
    <property type="component" value="Unassembled WGS sequence"/>
</dbReference>
<name>A0AAV1YBZ6_LUPLU</name>
<evidence type="ECO:0000256" key="3">
    <source>
        <dbReference type="ARBA" id="ARBA00012780"/>
    </source>
</evidence>
<evidence type="ECO:0000256" key="4">
    <source>
        <dbReference type="ARBA" id="ARBA00022801"/>
    </source>
</evidence>
<keyword evidence="5" id="KW-0326">Glycosidase</keyword>
<evidence type="ECO:0000256" key="5">
    <source>
        <dbReference type="ARBA" id="ARBA00023295"/>
    </source>
</evidence>
<dbReference type="InterPro" id="IPR017853">
    <property type="entry name" value="GH"/>
</dbReference>
<gene>
    <name evidence="10" type="ORF">LLUT_LOCUS32149</name>
</gene>
<organism evidence="10 11">
    <name type="scientific">Lupinus luteus</name>
    <name type="common">European yellow lupine</name>
    <dbReference type="NCBI Taxonomy" id="3873"/>
    <lineage>
        <taxon>Eukaryota</taxon>
        <taxon>Viridiplantae</taxon>
        <taxon>Streptophyta</taxon>
        <taxon>Embryophyta</taxon>
        <taxon>Tracheophyta</taxon>
        <taxon>Spermatophyta</taxon>
        <taxon>Magnoliopsida</taxon>
        <taxon>eudicotyledons</taxon>
        <taxon>Gunneridae</taxon>
        <taxon>Pentapetalae</taxon>
        <taxon>rosids</taxon>
        <taxon>fabids</taxon>
        <taxon>Fabales</taxon>
        <taxon>Fabaceae</taxon>
        <taxon>Papilionoideae</taxon>
        <taxon>50 kb inversion clade</taxon>
        <taxon>genistoids sensu lato</taxon>
        <taxon>core genistoids</taxon>
        <taxon>Genisteae</taxon>
        <taxon>Lupinus</taxon>
    </lineage>
</organism>
<reference evidence="10 11" key="1">
    <citation type="submission" date="2024-03" db="EMBL/GenBank/DDBJ databases">
        <authorList>
            <person name="Martinez-Hernandez J."/>
        </authorList>
    </citation>
    <scope>NUCLEOTIDE SEQUENCE [LARGE SCALE GENOMIC DNA]</scope>
</reference>
<dbReference type="EC" id="3.2.1.39" evidence="3"/>
<dbReference type="Gene3D" id="3.20.20.80">
    <property type="entry name" value="Glycosidases"/>
    <property type="match status" value="1"/>
</dbReference>
<keyword evidence="4" id="KW-0378">Hydrolase</keyword>
<evidence type="ECO:0000313" key="11">
    <source>
        <dbReference type="Proteomes" id="UP001497480"/>
    </source>
</evidence>
<evidence type="ECO:0000256" key="2">
    <source>
        <dbReference type="ARBA" id="ARBA00008773"/>
    </source>
</evidence>
<comment type="caution">
    <text evidence="10">The sequence shown here is derived from an EMBL/GenBank/DDBJ whole genome shotgun (WGS) entry which is preliminary data.</text>
</comment>
<dbReference type="SUPFAM" id="SSF51445">
    <property type="entry name" value="(Trans)glycosidases"/>
    <property type="match status" value="1"/>
</dbReference>
<dbReference type="InterPro" id="IPR000490">
    <property type="entry name" value="Glyco_hydro_17"/>
</dbReference>
<comment type="similarity">
    <text evidence="2 8">Belongs to the glycosyl hydrolase 17 family.</text>
</comment>
<evidence type="ECO:0000256" key="9">
    <source>
        <dbReference type="SAM" id="MobiDB-lite"/>
    </source>
</evidence>
<dbReference type="GO" id="GO:0042973">
    <property type="term" value="F:glucan endo-1,3-beta-D-glucosidase activity"/>
    <property type="evidence" value="ECO:0007669"/>
    <property type="project" value="UniProtKB-EC"/>
</dbReference>
<dbReference type="AlphaFoldDB" id="A0AAV1YBZ6"/>
<comment type="catalytic activity">
    <reaction evidence="1">
        <text>Hydrolysis of (1-&gt;3)-beta-D-glucosidic linkages in (1-&gt;3)-beta-D-glucans.</text>
        <dbReference type="EC" id="3.2.1.39"/>
    </reaction>
</comment>
<dbReference type="GO" id="GO:0005975">
    <property type="term" value="P:carbohydrate metabolic process"/>
    <property type="evidence" value="ECO:0007669"/>
    <property type="project" value="InterPro"/>
</dbReference>
<proteinExistence type="inferred from homology"/>
<protein>
    <recommendedName>
        <fullName evidence="3">glucan endo-1,3-beta-D-glucosidase</fullName>
        <ecNumber evidence="3">3.2.1.39</ecNumber>
    </recommendedName>
    <alternativeName>
        <fullName evidence="6">(1-&gt;3)-beta-glucan endohydrolase</fullName>
    </alternativeName>
    <alternativeName>
        <fullName evidence="7">Beta-1,3-endoglucanase</fullName>
    </alternativeName>
</protein>
<evidence type="ECO:0000256" key="8">
    <source>
        <dbReference type="RuleBase" id="RU004335"/>
    </source>
</evidence>
<sequence>MAIIVIPKQTRSFKTCQNLFSINNSFGRWIRDLRVEDVVGGWPSGSGVGASDGDANTHHGNLIKHDKNGRPGRPNQPLETWLFAMFDEN</sequence>
<dbReference type="Pfam" id="PF00332">
    <property type="entry name" value="Glyco_hydro_17"/>
    <property type="match status" value="1"/>
</dbReference>
<evidence type="ECO:0000256" key="1">
    <source>
        <dbReference type="ARBA" id="ARBA00000382"/>
    </source>
</evidence>